<comment type="caution">
    <text evidence="2">The sequence shown here is derived from an EMBL/GenBank/DDBJ whole genome shotgun (WGS) entry which is preliminary data.</text>
</comment>
<evidence type="ECO:0000256" key="1">
    <source>
        <dbReference type="SAM" id="MobiDB-lite"/>
    </source>
</evidence>
<feature type="compositionally biased region" description="Acidic residues" evidence="1">
    <location>
        <begin position="1"/>
        <end position="12"/>
    </location>
</feature>
<feature type="compositionally biased region" description="Low complexity" evidence="1">
    <location>
        <begin position="264"/>
        <end position="277"/>
    </location>
</feature>
<name>A0A2K0TVC7_TRIHA</name>
<dbReference type="AlphaFoldDB" id="A0A2K0TVC7"/>
<sequence>MTTEDNDDDLMDIDSSSGSNDNGKGKVSPTDANERTAAAVAAQDISSKAGQVPVPSQEDISFQDFPPAGALPSELPSSITPWTPVDSSALTGPPPANTHVTHMAATAGNMHALGSVGAPAIMNPGAYYASFPGSLSSAPSMAASAFESPIAMPSRAPMGQTSMSSPAVDPRVSITFRPGHLAPPLGMTMDQFYAAAMDDSNDTGYPMMRNSIPATFSNPRRRISVRMRKRPATAARPRRQPASNPGAHTLPPPAGNPPAPGEPPAATSSSNAANPPSVTIPAPSTTPPAEVDSTRGTASPVADSDPRSFSSSALSGPTCTSLPAATNALAAENPQITMDCALLNSLSAALRPEDAQMAAHIKAYGPPPTNAGNYLNIIQTSEYYTSKATDDTPMNLDPLTVRELIYLEVLVTNPPISSTSPFFMPPRSLSLYLLKIYRHEVYFTYPFFNMNQFTDAVMKFFMLITKSGASGAHLGLGCSDESNPTTSLFQCALFTMLWHALYFANIEQKDKVFASGIFWKCAKFFMTEDLVKTSCLAAVQTQLIISVALNSSSLPGNERKTPAELAYRMAQSLGMDNEKNLPTAAAAGDHGADRYACMSKSPLATCRHRYPAGSVDFNFFINCVIRAEELENILGNICKTHEPILEPFPDDHYDQYAMMVPILRENLRKFVKSLPRELGWGISGLPDEYVRIGNFNDPKATSNANFMHLRAMLFRPILMHIGIDGCPETKSPTSNIDPVVQERTLTYAMSCVNTAISLMDFLYKRYIVDIKSNREWWWSPYHISTAGLILIMAQTSATLWSHVQIESVKKAWDSCQHMLGYDATDNRFHESALRFLWSLNKQITGVSVLENNYGYLKLRLPTPAANPSFHRTPHSQLMNPGSTSHPVNPNADGNAPSNASRPTVFPSSLTAAPFTASASSTNFTATMSSTPNEMVSSESGAVANAAFANYNTVPYAPLPNASTVPPSKASSSVNTAPSASSLIAPLNVPASTTYPVSASSEGGPFPFFWDLSTILPAAPESAGVPYTAASNSMAVPSAASSENTIAPYATSSLWNTTPYATSSESATFLHTDGTNSTTAPTTAPTTTSSSVAPAAYINPYTVFSDPNATLYTEESANLGEAVWPDMSVFNLTPASSGTTTSLLPSDPNLADYGNIDDADGTGMEAQMFYQPFTKGYAFSISDEDPFAVGNQQS</sequence>
<feature type="compositionally biased region" description="Basic residues" evidence="1">
    <location>
        <begin position="219"/>
        <end position="239"/>
    </location>
</feature>
<evidence type="ECO:0008006" key="4">
    <source>
        <dbReference type="Google" id="ProtNLM"/>
    </source>
</evidence>
<dbReference type="CDD" id="cd12148">
    <property type="entry name" value="fungal_TF_MHR"/>
    <property type="match status" value="1"/>
</dbReference>
<protein>
    <recommendedName>
        <fullName evidence="4">Transcription factor domain-containing protein</fullName>
    </recommendedName>
</protein>
<feature type="compositionally biased region" description="Low complexity" evidence="1">
    <location>
        <begin position="13"/>
        <end position="26"/>
    </location>
</feature>
<feature type="region of interest" description="Disordered" evidence="1">
    <location>
        <begin position="867"/>
        <end position="906"/>
    </location>
</feature>
<feature type="compositionally biased region" description="Pro residues" evidence="1">
    <location>
        <begin position="250"/>
        <end position="263"/>
    </location>
</feature>
<organism evidence="2 3">
    <name type="scientific">Trichoderma harzianum</name>
    <name type="common">Hypocrea lixii</name>
    <dbReference type="NCBI Taxonomy" id="5544"/>
    <lineage>
        <taxon>Eukaryota</taxon>
        <taxon>Fungi</taxon>
        <taxon>Dikarya</taxon>
        <taxon>Ascomycota</taxon>
        <taxon>Pezizomycotina</taxon>
        <taxon>Sordariomycetes</taxon>
        <taxon>Hypocreomycetidae</taxon>
        <taxon>Hypocreales</taxon>
        <taxon>Hypocreaceae</taxon>
        <taxon>Trichoderma</taxon>
    </lineage>
</organism>
<dbReference type="Proteomes" id="UP000236290">
    <property type="component" value="Unassembled WGS sequence"/>
</dbReference>
<dbReference type="EMBL" id="MTYI01000187">
    <property type="protein sequence ID" value="PNP49482.1"/>
    <property type="molecule type" value="Genomic_DNA"/>
</dbReference>
<dbReference type="OrthoDB" id="424974at2759"/>
<gene>
    <name evidence="2" type="ORF">THARTR1_09804</name>
</gene>
<feature type="compositionally biased region" description="Polar residues" evidence="1">
    <location>
        <begin position="307"/>
        <end position="318"/>
    </location>
</feature>
<accession>A0A2K0TVC7</accession>
<feature type="region of interest" description="Disordered" evidence="1">
    <location>
        <begin position="210"/>
        <end position="318"/>
    </location>
</feature>
<reference evidence="2 3" key="1">
    <citation type="submission" date="2017-02" db="EMBL/GenBank/DDBJ databases">
        <title>Genomes of Trichoderma spp. with biocontrol activity.</title>
        <authorList>
            <person name="Gardiner D."/>
            <person name="Kazan K."/>
            <person name="Vos C."/>
            <person name="Harvey P."/>
        </authorList>
    </citation>
    <scope>NUCLEOTIDE SEQUENCE [LARGE SCALE GENOMIC DNA]</scope>
    <source>
        <strain evidence="2 3">Tr1</strain>
    </source>
</reference>
<proteinExistence type="predicted"/>
<evidence type="ECO:0000313" key="3">
    <source>
        <dbReference type="Proteomes" id="UP000236290"/>
    </source>
</evidence>
<feature type="compositionally biased region" description="Polar residues" evidence="1">
    <location>
        <begin position="874"/>
        <end position="887"/>
    </location>
</feature>
<evidence type="ECO:0000313" key="2">
    <source>
        <dbReference type="EMBL" id="PNP49482.1"/>
    </source>
</evidence>
<feature type="region of interest" description="Disordered" evidence="1">
    <location>
        <begin position="1"/>
        <end position="66"/>
    </location>
</feature>